<dbReference type="Pfam" id="PF10497">
    <property type="entry name" value="zf-4CXXC_R1"/>
    <property type="match status" value="1"/>
</dbReference>
<proteinExistence type="predicted"/>
<evidence type="ECO:0000256" key="1">
    <source>
        <dbReference type="ARBA" id="ARBA00004123"/>
    </source>
</evidence>
<evidence type="ECO:0000259" key="6">
    <source>
        <dbReference type="Pfam" id="PF10497"/>
    </source>
</evidence>
<organism evidence="7 8">
    <name type="scientific">Stylonychia lemnae</name>
    <name type="common">Ciliate</name>
    <dbReference type="NCBI Taxonomy" id="5949"/>
    <lineage>
        <taxon>Eukaryota</taxon>
        <taxon>Sar</taxon>
        <taxon>Alveolata</taxon>
        <taxon>Ciliophora</taxon>
        <taxon>Intramacronucleata</taxon>
        <taxon>Spirotrichea</taxon>
        <taxon>Stichotrichia</taxon>
        <taxon>Sporadotrichida</taxon>
        <taxon>Oxytrichidae</taxon>
        <taxon>Stylonychinae</taxon>
        <taxon>Stylonychia</taxon>
    </lineage>
</organism>
<accession>A0A078AF04</accession>
<feature type="compositionally biased region" description="Basic residues" evidence="5">
    <location>
        <begin position="624"/>
        <end position="646"/>
    </location>
</feature>
<evidence type="ECO:0000256" key="4">
    <source>
        <dbReference type="ARBA" id="ARBA00023242"/>
    </source>
</evidence>
<comment type="subcellular location">
    <subcellularLocation>
        <location evidence="1">Nucleus</location>
    </subcellularLocation>
</comment>
<dbReference type="EMBL" id="CCKQ01009367">
    <property type="protein sequence ID" value="CDW80849.1"/>
    <property type="molecule type" value="Genomic_DNA"/>
</dbReference>
<keyword evidence="2" id="KW-0805">Transcription regulation</keyword>
<keyword evidence="4" id="KW-0539">Nucleus</keyword>
<dbReference type="OrthoDB" id="298344at2759"/>
<feature type="domain" description="Zinc-finger" evidence="6">
    <location>
        <begin position="319"/>
        <end position="381"/>
    </location>
</feature>
<evidence type="ECO:0000256" key="5">
    <source>
        <dbReference type="SAM" id="MobiDB-lite"/>
    </source>
</evidence>
<protein>
    <recommendedName>
        <fullName evidence="6">Zinc-finger domain-containing protein</fullName>
    </recommendedName>
</protein>
<name>A0A078AF04_STYLE</name>
<dbReference type="InterPro" id="IPR018866">
    <property type="entry name" value="Znf-4CXXC_R1"/>
</dbReference>
<dbReference type="Proteomes" id="UP000039865">
    <property type="component" value="Unassembled WGS sequence"/>
</dbReference>
<sequence>MIQPLFVTVLVNPTSIELLDKEEQKLLHDNLVFDAHFDERKPLNTQFLGYKMIKAQQNEAFNPDFFLHYNTIFNTNSIAIDEQIDWLSKELSLVKQQSKKYTSQLKNNMQASQLEEGQKDLYVKARIDGVRQTQIESLISLETKQIAESIQRIKATRNLGFQQVQQPYLFRKQRFEKLKIPQNIIGRAYLLEFDPSFKMDDQWVTDVQLHYLNILRDEMTLSIRQFTQNKIKKLIRIQEQDVKRRQIRQQIFEEEQMGFCHHCKQSKTTYIMAKCNYKSQVHGLLLPYHQEINCISVPNVEPHNTELVNHFILNKTILDKKKKKQYQDQVENVCDKQFCSFCLKNYYEIFLPDAQSDKDWVCPYCKGHCFCSRCIRQEQLTRVRGLLISNSIKDIQKYQRQPSKVLEQLVKQNNFIDNRIKHNFERIVRTCKISPLAVKGTAEDIKILNQPLFLEQLTHEDPINYIFHNQPIKTINVPKTRSQQDLRLETKVKKMYDQMTQEEREKTDQALQKSQKFIDQILQTQKAKKRDVKLIKKVSSHGSVNKRVLNDITLQKLNLSPKLNPPSLMSSAHSNSTADSVELAKKSSELDQQIPQRKPRSYANKPKNKSKQIKKEKKLDINKKHTQKKQKCLKGKAKGQNKRVRT</sequence>
<evidence type="ECO:0000256" key="3">
    <source>
        <dbReference type="ARBA" id="ARBA00023163"/>
    </source>
</evidence>
<dbReference type="InParanoid" id="A0A078AF04"/>
<evidence type="ECO:0000256" key="2">
    <source>
        <dbReference type="ARBA" id="ARBA00023015"/>
    </source>
</evidence>
<evidence type="ECO:0000313" key="8">
    <source>
        <dbReference type="Proteomes" id="UP000039865"/>
    </source>
</evidence>
<keyword evidence="3" id="KW-0804">Transcription</keyword>
<dbReference type="GO" id="GO:0005634">
    <property type="term" value="C:nucleus"/>
    <property type="evidence" value="ECO:0007669"/>
    <property type="project" value="UniProtKB-SubCell"/>
</dbReference>
<gene>
    <name evidence="7" type="primary">Contig3616.g3859</name>
    <name evidence="7" type="ORF">STYLEM_9853</name>
</gene>
<evidence type="ECO:0000313" key="7">
    <source>
        <dbReference type="EMBL" id="CDW80849.1"/>
    </source>
</evidence>
<keyword evidence="8" id="KW-1185">Reference proteome</keyword>
<feature type="region of interest" description="Disordered" evidence="5">
    <location>
        <begin position="563"/>
        <end position="646"/>
    </location>
</feature>
<feature type="compositionally biased region" description="Basic residues" evidence="5">
    <location>
        <begin position="606"/>
        <end position="616"/>
    </location>
</feature>
<reference evidence="7 8" key="1">
    <citation type="submission" date="2014-06" db="EMBL/GenBank/DDBJ databases">
        <authorList>
            <person name="Swart Estienne"/>
        </authorList>
    </citation>
    <scope>NUCLEOTIDE SEQUENCE [LARGE SCALE GENOMIC DNA]</scope>
    <source>
        <strain evidence="7 8">130c</strain>
    </source>
</reference>
<dbReference type="AlphaFoldDB" id="A0A078AF04"/>